<keyword evidence="1" id="KW-0489">Methyltransferase</keyword>
<evidence type="ECO:0000313" key="1">
    <source>
        <dbReference type="EMBL" id="TRU74741.1"/>
    </source>
</evidence>
<dbReference type="GO" id="GO:0032259">
    <property type="term" value="P:methylation"/>
    <property type="evidence" value="ECO:0007669"/>
    <property type="project" value="UniProtKB-KW"/>
</dbReference>
<keyword evidence="1" id="KW-0808">Transferase</keyword>
<name>A0A552HU53_MICVR</name>
<organism evidence="1 2">
    <name type="scientific">Microcystis viridis Mv_BB_P_19951000_S68D</name>
    <dbReference type="NCBI Taxonomy" id="2486270"/>
    <lineage>
        <taxon>Bacteria</taxon>
        <taxon>Bacillati</taxon>
        <taxon>Cyanobacteriota</taxon>
        <taxon>Cyanophyceae</taxon>
        <taxon>Oscillatoriophycideae</taxon>
        <taxon>Chroococcales</taxon>
        <taxon>Microcystaceae</taxon>
        <taxon>Microcystis</taxon>
    </lineage>
</organism>
<dbReference type="InterPro" id="IPR029063">
    <property type="entry name" value="SAM-dependent_MTases_sf"/>
</dbReference>
<evidence type="ECO:0000313" key="2">
    <source>
        <dbReference type="Proteomes" id="UP000320674"/>
    </source>
</evidence>
<sequence>MITTERTIIFSTKHQVTMKDQITPDISKDAVFMDLFEQVKPYTMTSVEALFALYTSVNYILDREIAGDIVECGVWRGGSSLLAALILKARGISDRKLYLYDTFQGMPAPTEFDVDKYGRSGFEMMEQYADEIGWCYALLDEVKAAFSEHHFTFDINFIEGDVIETLKTIKPETISLLRLDTDWYESTAIEFQLLYPRLSTGGVLIIDDYGCWAGSQKATDDFFREIPAPMLNRVDKEVRLAIKI</sequence>
<protein>
    <submittedName>
        <fullName evidence="1">Macrocin O-methyltransferase</fullName>
    </submittedName>
</protein>
<accession>A0A552HU53</accession>
<dbReference type="PANTHER" id="PTHR40036:SF1">
    <property type="entry name" value="MACROCIN O-METHYLTRANSFERASE"/>
    <property type="match status" value="1"/>
</dbReference>
<dbReference type="Pfam" id="PF05711">
    <property type="entry name" value="TylF"/>
    <property type="match status" value="1"/>
</dbReference>
<dbReference type="Proteomes" id="UP000320674">
    <property type="component" value="Unassembled WGS sequence"/>
</dbReference>
<reference evidence="1 2" key="1">
    <citation type="submission" date="2019-01" db="EMBL/GenBank/DDBJ databases">
        <title>Coherence of Microcystis species and biogeography revealed through population genomics.</title>
        <authorList>
            <person name="Perez-Carrascal O.M."/>
            <person name="Terrat Y."/>
            <person name="Giani A."/>
            <person name="Fortin N."/>
            <person name="Tromas N."/>
            <person name="Shapiro B.J."/>
        </authorList>
    </citation>
    <scope>NUCLEOTIDE SEQUENCE [LARGE SCALE GENOMIC DNA]</scope>
    <source>
        <strain evidence="1">Mv_BB_P_19951000_S68D</strain>
    </source>
</reference>
<gene>
    <name evidence="1" type="ORF">EWV77_09715</name>
</gene>
<dbReference type="InterPro" id="IPR008884">
    <property type="entry name" value="TylF_MeTrfase"/>
</dbReference>
<proteinExistence type="predicted"/>
<dbReference type="PANTHER" id="PTHR40036">
    <property type="entry name" value="MACROCIN O-METHYLTRANSFERASE"/>
    <property type="match status" value="1"/>
</dbReference>
<comment type="caution">
    <text evidence="1">The sequence shown here is derived from an EMBL/GenBank/DDBJ whole genome shotgun (WGS) entry which is preliminary data.</text>
</comment>
<dbReference type="EMBL" id="SFAZ01000143">
    <property type="protein sequence ID" value="TRU74741.1"/>
    <property type="molecule type" value="Genomic_DNA"/>
</dbReference>
<dbReference type="AlphaFoldDB" id="A0A552HU53"/>
<dbReference type="GO" id="GO:0008168">
    <property type="term" value="F:methyltransferase activity"/>
    <property type="evidence" value="ECO:0007669"/>
    <property type="project" value="UniProtKB-KW"/>
</dbReference>
<dbReference type="SUPFAM" id="SSF53335">
    <property type="entry name" value="S-adenosyl-L-methionine-dependent methyltransferases"/>
    <property type="match status" value="1"/>
</dbReference>
<dbReference type="Gene3D" id="3.40.50.150">
    <property type="entry name" value="Vaccinia Virus protein VP39"/>
    <property type="match status" value="1"/>
</dbReference>